<dbReference type="GO" id="GO:0000785">
    <property type="term" value="C:chromatin"/>
    <property type="evidence" value="ECO:0007669"/>
    <property type="project" value="TreeGrafter"/>
</dbReference>
<dbReference type="InterPro" id="IPR056396">
    <property type="entry name" value="HEAT_SCC3-SA"/>
</dbReference>
<dbReference type="InterPro" id="IPR039662">
    <property type="entry name" value="Cohesin_Scc3/SA"/>
</dbReference>
<evidence type="ECO:0000313" key="3">
    <source>
        <dbReference type="EMBL" id="MQL93436.1"/>
    </source>
</evidence>
<keyword evidence="1" id="KW-0175">Coiled coil</keyword>
<dbReference type="GO" id="GO:0008278">
    <property type="term" value="C:cohesin complex"/>
    <property type="evidence" value="ECO:0007669"/>
    <property type="project" value="TreeGrafter"/>
</dbReference>
<feature type="coiled-coil region" evidence="1">
    <location>
        <begin position="88"/>
        <end position="115"/>
    </location>
</feature>
<evidence type="ECO:0000313" key="4">
    <source>
        <dbReference type="Proteomes" id="UP000652761"/>
    </source>
</evidence>
<dbReference type="GO" id="GO:0003682">
    <property type="term" value="F:chromatin binding"/>
    <property type="evidence" value="ECO:0007669"/>
    <property type="project" value="TreeGrafter"/>
</dbReference>
<dbReference type="Proteomes" id="UP000652761">
    <property type="component" value="Unassembled WGS sequence"/>
</dbReference>
<feature type="non-terminal residue" evidence="3">
    <location>
        <position position="496"/>
    </location>
</feature>
<evidence type="ECO:0000256" key="1">
    <source>
        <dbReference type="SAM" id="Coils"/>
    </source>
</evidence>
<feature type="domain" description="Cohesin subunit SCC3/SA HEAT-repeats" evidence="2">
    <location>
        <begin position="2"/>
        <end position="182"/>
    </location>
</feature>
<accession>A0A843VE59</accession>
<proteinExistence type="predicted"/>
<dbReference type="GO" id="GO:0005634">
    <property type="term" value="C:nucleus"/>
    <property type="evidence" value="ECO:0007669"/>
    <property type="project" value="TreeGrafter"/>
</dbReference>
<feature type="non-terminal residue" evidence="3">
    <location>
        <position position="1"/>
    </location>
</feature>
<dbReference type="EMBL" id="NMUH01001562">
    <property type="protein sequence ID" value="MQL93436.1"/>
    <property type="molecule type" value="Genomic_DNA"/>
</dbReference>
<dbReference type="Pfam" id="PF24571">
    <property type="entry name" value="HEAT_SCC3-SA"/>
    <property type="match status" value="1"/>
</dbReference>
<comment type="caution">
    <text evidence="3">The sequence shown here is derived from an EMBL/GenBank/DDBJ whole genome shotgun (WGS) entry which is preliminary data.</text>
</comment>
<dbReference type="PANTHER" id="PTHR11199">
    <property type="entry name" value="STROMAL ANTIGEN"/>
    <property type="match status" value="1"/>
</dbReference>
<name>A0A843VE59_COLES</name>
<dbReference type="AlphaFoldDB" id="A0A843VE59"/>
<dbReference type="GO" id="GO:0007062">
    <property type="term" value="P:sister chromatid cohesion"/>
    <property type="evidence" value="ECO:0007669"/>
    <property type="project" value="TreeGrafter"/>
</dbReference>
<gene>
    <name evidence="3" type="ORF">Taro_026081</name>
</gene>
<sequence>EALENCRHEITSAMMKSYPQLLQKYASDKAKVSPLVEIVMLLKLELFSLKRQEQNFMTTLELICDAFFKHGEKDALRSCIKAITFCSKESQAELQDFAQNKLKELENELVVKLKSAMKEVAVGNDEYSLLVNLKRLYELQLMKYVLSDDLYDDMVNILSSLKDTGDEVPTFLLLNMYLQVAWSLQSIDSANPSEASISALLAKRNTLFQHLEHFLNSLLEVEERGRNGSLLASRICVILAEMWCLFKRSKYVSTKLESLGYCPSTATVQKFWKLCEKQLNVSDETEDEDANEEYIEETNREVVITAAAKLVASSAVPKDFLGPEIISHFVMHGASVTEIIKHLIAVLKKNTNDDLPAMFLEALKRAYQRHAVDFYRNDDDSLRSKSLLDDCKDLAVRLSGMFIGAARNKHRVHILKIVKDGISFSFINVPKQLSFLECAVLPFVSKLPMPDVLDILKDVQKRLENVNTDEDPSGWRPYYTFVDHLREKYSKNEGFP</sequence>
<protein>
    <recommendedName>
        <fullName evidence="2">Cohesin subunit SCC3/SA HEAT-repeats domain-containing protein</fullName>
    </recommendedName>
</protein>
<organism evidence="3 4">
    <name type="scientific">Colocasia esculenta</name>
    <name type="common">Wild taro</name>
    <name type="synonym">Arum esculentum</name>
    <dbReference type="NCBI Taxonomy" id="4460"/>
    <lineage>
        <taxon>Eukaryota</taxon>
        <taxon>Viridiplantae</taxon>
        <taxon>Streptophyta</taxon>
        <taxon>Embryophyta</taxon>
        <taxon>Tracheophyta</taxon>
        <taxon>Spermatophyta</taxon>
        <taxon>Magnoliopsida</taxon>
        <taxon>Liliopsida</taxon>
        <taxon>Araceae</taxon>
        <taxon>Aroideae</taxon>
        <taxon>Colocasieae</taxon>
        <taxon>Colocasia</taxon>
    </lineage>
</organism>
<dbReference type="OrthoDB" id="498590at2759"/>
<dbReference type="PANTHER" id="PTHR11199:SF0">
    <property type="entry name" value="LD34181P-RELATED"/>
    <property type="match status" value="1"/>
</dbReference>
<evidence type="ECO:0000259" key="2">
    <source>
        <dbReference type="Pfam" id="PF24571"/>
    </source>
</evidence>
<reference evidence="3" key="1">
    <citation type="submission" date="2017-07" db="EMBL/GenBank/DDBJ databases">
        <title>Taro Niue Genome Assembly and Annotation.</title>
        <authorList>
            <person name="Atibalentja N."/>
            <person name="Keating K."/>
            <person name="Fields C.J."/>
        </authorList>
    </citation>
    <scope>NUCLEOTIDE SEQUENCE</scope>
    <source>
        <strain evidence="3">Niue_2</strain>
        <tissue evidence="3">Leaf</tissue>
    </source>
</reference>
<keyword evidence="4" id="KW-1185">Reference proteome</keyword>